<feature type="region of interest" description="Disordered" evidence="1">
    <location>
        <begin position="316"/>
        <end position="336"/>
    </location>
</feature>
<evidence type="ECO:0000313" key="2">
    <source>
        <dbReference type="EMBL" id="KAK8013250.1"/>
    </source>
</evidence>
<evidence type="ECO:0000256" key="1">
    <source>
        <dbReference type="SAM" id="MobiDB-lite"/>
    </source>
</evidence>
<evidence type="ECO:0000313" key="3">
    <source>
        <dbReference type="Proteomes" id="UP001396898"/>
    </source>
</evidence>
<feature type="compositionally biased region" description="Gly residues" evidence="1">
    <location>
        <begin position="462"/>
        <end position="474"/>
    </location>
</feature>
<protein>
    <submittedName>
        <fullName evidence="2">Uncharacterized protein</fullName>
    </submittedName>
</protein>
<comment type="caution">
    <text evidence="2">The sequence shown here is derived from an EMBL/GenBank/DDBJ whole genome shotgun (WGS) entry which is preliminary data.</text>
</comment>
<accession>A0ABR1RK98</accession>
<keyword evidence="3" id="KW-1185">Reference proteome</keyword>
<organism evidence="2 3">
    <name type="scientific">Apiospora marii</name>
    <dbReference type="NCBI Taxonomy" id="335849"/>
    <lineage>
        <taxon>Eukaryota</taxon>
        <taxon>Fungi</taxon>
        <taxon>Dikarya</taxon>
        <taxon>Ascomycota</taxon>
        <taxon>Pezizomycotina</taxon>
        <taxon>Sordariomycetes</taxon>
        <taxon>Xylariomycetidae</taxon>
        <taxon>Amphisphaeriales</taxon>
        <taxon>Apiosporaceae</taxon>
        <taxon>Apiospora</taxon>
    </lineage>
</organism>
<feature type="compositionally biased region" description="Basic residues" evidence="1">
    <location>
        <begin position="480"/>
        <end position="493"/>
    </location>
</feature>
<dbReference type="EMBL" id="JAQQWI010000014">
    <property type="protein sequence ID" value="KAK8013250.1"/>
    <property type="molecule type" value="Genomic_DNA"/>
</dbReference>
<feature type="compositionally biased region" description="Polar residues" evidence="1">
    <location>
        <begin position="317"/>
        <end position="336"/>
    </location>
</feature>
<feature type="compositionally biased region" description="Acidic residues" evidence="1">
    <location>
        <begin position="171"/>
        <end position="205"/>
    </location>
</feature>
<feature type="region of interest" description="Disordered" evidence="1">
    <location>
        <begin position="413"/>
        <end position="493"/>
    </location>
</feature>
<sequence>MPPARKRLAPTAGQINDIKLVRTSVLCNGDLATYPPQGRRGNNSAARVGKSHVPSASRALSHHQHCAHRLPADLSSKIEDELYALNLLQLTRDYPLSPYCLRYPLDFLLESLPDEVRRRVVVLLDPSTAPVLEAKLFGEDEEAFEEGMGYLEQVHQQKSPQGQPKLRGGDGDDDFDDFEDYEDEEGEQKNDQDEDNDTESEEEFEQDHYPDFFRPIRHHGEYVFWPVDAGGHQWLLCVLHLKRSWSKGPYEKVTDFAVVDPEWSRDGSGDVNSVSAQSRARVRRVTGRLVRIFRVGGIAIDAPNTQRRIWVAPSTVPPQQFNGDGDGTNQQQSSPRWESGVRCFQLVRELLGRVTGYACPGAPGYEDERFFEPGAGWVDADAVRHEMVGMALQRCNAALGGRSGGGGGVNGVNSVVAPNLPQTPPPTRGGMHAMNSFALNRRPSKRTATDADLDDEADDGGDGGGGGGGGGGDGDSPTRQVKRARVSGSSARK</sequence>
<feature type="compositionally biased region" description="Acidic residues" evidence="1">
    <location>
        <begin position="451"/>
        <end position="461"/>
    </location>
</feature>
<name>A0ABR1RK98_9PEZI</name>
<proteinExistence type="predicted"/>
<gene>
    <name evidence="2" type="ORF">PG991_009521</name>
</gene>
<dbReference type="Proteomes" id="UP001396898">
    <property type="component" value="Unassembled WGS sequence"/>
</dbReference>
<feature type="region of interest" description="Disordered" evidence="1">
    <location>
        <begin position="153"/>
        <end position="207"/>
    </location>
</feature>
<reference evidence="2 3" key="1">
    <citation type="submission" date="2023-01" db="EMBL/GenBank/DDBJ databases">
        <title>Analysis of 21 Apiospora genomes using comparative genomics revels a genus with tremendous synthesis potential of carbohydrate active enzymes and secondary metabolites.</title>
        <authorList>
            <person name="Sorensen T."/>
        </authorList>
    </citation>
    <scope>NUCLEOTIDE SEQUENCE [LARGE SCALE GENOMIC DNA]</scope>
    <source>
        <strain evidence="2 3">CBS 20057</strain>
    </source>
</reference>